<dbReference type="HOGENOM" id="CLU_1514897_0_0_11"/>
<evidence type="ECO:0000256" key="2">
    <source>
        <dbReference type="SAM" id="SignalP"/>
    </source>
</evidence>
<keyword evidence="4" id="KW-1185">Reference proteome</keyword>
<organism evidence="3 4">
    <name type="scientific">Nocardioides simplex</name>
    <name type="common">Arthrobacter simplex</name>
    <dbReference type="NCBI Taxonomy" id="2045"/>
    <lineage>
        <taxon>Bacteria</taxon>
        <taxon>Bacillati</taxon>
        <taxon>Actinomycetota</taxon>
        <taxon>Actinomycetes</taxon>
        <taxon>Propionibacteriales</taxon>
        <taxon>Nocardioidaceae</taxon>
        <taxon>Pimelobacter</taxon>
    </lineage>
</organism>
<gene>
    <name evidence="3" type="ORF">KR76_20890</name>
</gene>
<feature type="signal peptide" evidence="2">
    <location>
        <begin position="1"/>
        <end position="20"/>
    </location>
</feature>
<dbReference type="Proteomes" id="UP000030300">
    <property type="component" value="Chromosome"/>
</dbReference>
<feature type="region of interest" description="Disordered" evidence="1">
    <location>
        <begin position="25"/>
        <end position="84"/>
    </location>
</feature>
<proteinExistence type="predicted"/>
<dbReference type="eggNOG" id="ENOG503415Y">
    <property type="taxonomic scope" value="Bacteria"/>
</dbReference>
<evidence type="ECO:0000313" key="4">
    <source>
        <dbReference type="Proteomes" id="UP000030300"/>
    </source>
</evidence>
<evidence type="ECO:0000256" key="1">
    <source>
        <dbReference type="SAM" id="MobiDB-lite"/>
    </source>
</evidence>
<dbReference type="AlphaFoldDB" id="A0A0A1DMI2"/>
<protein>
    <submittedName>
        <fullName evidence="3">Uncharacterized protein</fullName>
    </submittedName>
</protein>
<dbReference type="PROSITE" id="PS51257">
    <property type="entry name" value="PROKAR_LIPOPROTEIN"/>
    <property type="match status" value="1"/>
</dbReference>
<keyword evidence="2" id="KW-0732">Signal</keyword>
<dbReference type="KEGG" id="psim:KR76_20890"/>
<dbReference type="RefSeq" id="WP_038681014.1">
    <property type="nucleotide sequence ID" value="NZ_BJMC01000010.1"/>
</dbReference>
<reference evidence="3 4" key="1">
    <citation type="journal article" date="2015" name="Genome Announc.">
        <title>Complete Genome Sequence of Steroid-Transforming Nocardioides simplex VKM Ac-2033D.</title>
        <authorList>
            <person name="Shtratnikova V.Y."/>
            <person name="Schelkunov M.I."/>
            <person name="Pekov Y.A."/>
            <person name="Fokina V.V."/>
            <person name="Logacheva M.D."/>
            <person name="Sokolov S.L."/>
            <person name="Bragin E.Y."/>
            <person name="Ashapkin V.V."/>
            <person name="Donova M.V."/>
        </authorList>
    </citation>
    <scope>NUCLEOTIDE SEQUENCE [LARGE SCALE GENOMIC DNA]</scope>
    <source>
        <strain evidence="3 4">VKM Ac-2033D</strain>
    </source>
</reference>
<feature type="chain" id="PRO_5043590321" evidence="2">
    <location>
        <begin position="21"/>
        <end position="182"/>
    </location>
</feature>
<feature type="compositionally biased region" description="Low complexity" evidence="1">
    <location>
        <begin position="25"/>
        <end position="46"/>
    </location>
</feature>
<name>A0A0A1DMI2_NOCSI</name>
<evidence type="ECO:0000313" key="3">
    <source>
        <dbReference type="EMBL" id="AIY18606.1"/>
    </source>
</evidence>
<feature type="compositionally biased region" description="Low complexity" evidence="1">
    <location>
        <begin position="72"/>
        <end position="84"/>
    </location>
</feature>
<accession>A0A0A1DMI2</accession>
<sequence>MHRTTLTATLAGLAATAALALTGCSSSTPEPAGSSAPATASETPSPVVMTSFPDLPAPTGEPDLPGLADAAPTGTGTVGHVPGPFDDRFRLGKVTFDGERVTGSLDITSDVSDLLELQVLAGFYDAGGRLLGTARFTHHLDESTHHDDGPPSEHETFTIKVPRKLAGKAVSAAVGVPVLVNE</sequence>
<dbReference type="GeneID" id="96611246"/>
<dbReference type="OrthoDB" id="4565789at2"/>
<dbReference type="EMBL" id="CP009896">
    <property type="protein sequence ID" value="AIY18606.1"/>
    <property type="molecule type" value="Genomic_DNA"/>
</dbReference>